<sequence length="155" mass="18418">MNFLFGYIFIIYLLIGFNINYDASSFDSSRKIFLETYQQYQAEKELGIKKFNLDITNSGFVRYKRTGINNKAEYFAVRLDKIQDVNYLGDELAGWLIFKCESESVIYQTYNDKNGNIDEMTNEIRFPVKIIKIENINNWVRNFKEMKTDFINTDK</sequence>
<evidence type="ECO:0000256" key="1">
    <source>
        <dbReference type="SAM" id="Phobius"/>
    </source>
</evidence>
<protein>
    <submittedName>
        <fullName evidence="2">Uncharacterized protein</fullName>
    </submittedName>
</protein>
<dbReference type="Proteomes" id="UP000308181">
    <property type="component" value="Unassembled WGS sequence"/>
</dbReference>
<dbReference type="OrthoDB" id="797136at2"/>
<feature type="transmembrane region" description="Helical" evidence="1">
    <location>
        <begin position="6"/>
        <end position="23"/>
    </location>
</feature>
<keyword evidence="1" id="KW-0812">Transmembrane</keyword>
<accession>A0A4U1C136</accession>
<keyword evidence="1" id="KW-1133">Transmembrane helix</keyword>
<dbReference type="AlphaFoldDB" id="A0A4U1C136"/>
<name>A0A4U1C136_9SPHI</name>
<reference evidence="2 3" key="1">
    <citation type="submission" date="2019-04" db="EMBL/GenBank/DDBJ databases">
        <title>Pedobacter sp. AR-3-17 sp. nov., isolated from Arctic soil.</title>
        <authorList>
            <person name="Dahal R.H."/>
            <person name="Kim D.-U."/>
        </authorList>
    </citation>
    <scope>NUCLEOTIDE SEQUENCE [LARGE SCALE GENOMIC DNA]</scope>
    <source>
        <strain evidence="2 3">AR-3-17</strain>
    </source>
</reference>
<dbReference type="RefSeq" id="WP_136826720.1">
    <property type="nucleotide sequence ID" value="NZ_SWBP01000004.1"/>
</dbReference>
<gene>
    <name evidence="2" type="ORF">FA046_11770</name>
</gene>
<comment type="caution">
    <text evidence="2">The sequence shown here is derived from an EMBL/GenBank/DDBJ whole genome shotgun (WGS) entry which is preliminary data.</text>
</comment>
<keyword evidence="1" id="KW-0472">Membrane</keyword>
<evidence type="ECO:0000313" key="2">
    <source>
        <dbReference type="EMBL" id="TKB96757.1"/>
    </source>
</evidence>
<proteinExistence type="predicted"/>
<dbReference type="EMBL" id="SWBP01000004">
    <property type="protein sequence ID" value="TKB96757.1"/>
    <property type="molecule type" value="Genomic_DNA"/>
</dbReference>
<organism evidence="2 3">
    <name type="scientific">Pedobacter cryophilus</name>
    <dbReference type="NCBI Taxonomy" id="2571271"/>
    <lineage>
        <taxon>Bacteria</taxon>
        <taxon>Pseudomonadati</taxon>
        <taxon>Bacteroidota</taxon>
        <taxon>Sphingobacteriia</taxon>
        <taxon>Sphingobacteriales</taxon>
        <taxon>Sphingobacteriaceae</taxon>
        <taxon>Pedobacter</taxon>
    </lineage>
</organism>
<keyword evidence="3" id="KW-1185">Reference proteome</keyword>
<evidence type="ECO:0000313" key="3">
    <source>
        <dbReference type="Proteomes" id="UP000308181"/>
    </source>
</evidence>